<protein>
    <submittedName>
        <fullName evidence="1">Uncharacterized protein</fullName>
    </submittedName>
</protein>
<accession>A0A154QEF3</accession>
<dbReference type="EMBL" id="LVJS01000054">
    <property type="protein sequence ID" value="KZC22638.1"/>
    <property type="molecule type" value="Genomic_DNA"/>
</dbReference>
<reference evidence="1 2" key="1">
    <citation type="journal article" date="2016" name="MBio">
        <title>Lateral Gene Transfer in a Heavy Metal-Contaminated-Groundwater Microbial Community.</title>
        <authorList>
            <person name="Hemme C.L."/>
            <person name="Green S.J."/>
            <person name="Rishishwar L."/>
            <person name="Prakash O."/>
            <person name="Pettenato A."/>
            <person name="Chakraborty R."/>
            <person name="Deutschbauer A.M."/>
            <person name="Van Nostrand J.D."/>
            <person name="Wu L."/>
            <person name="He Z."/>
            <person name="Jordan I.K."/>
            <person name="Hazen T.C."/>
            <person name="Arkin A.P."/>
            <person name="Kostka J.E."/>
            <person name="Zhou J."/>
        </authorList>
    </citation>
    <scope>NUCLEOTIDE SEQUENCE [LARGE SCALE GENOMIC DNA]</scope>
    <source>
        <strain evidence="1 2">FW104-T7</strain>
    </source>
</reference>
<gene>
    <name evidence="1" type="ORF">RHOFW104T7_17665</name>
</gene>
<name>A0A154QEF3_9GAMM</name>
<evidence type="ECO:0000313" key="1">
    <source>
        <dbReference type="EMBL" id="KZC22638.1"/>
    </source>
</evidence>
<evidence type="ECO:0000313" key="2">
    <source>
        <dbReference type="Proteomes" id="UP000076131"/>
    </source>
</evidence>
<proteinExistence type="predicted"/>
<dbReference type="Proteomes" id="UP000076131">
    <property type="component" value="Unassembled WGS sequence"/>
</dbReference>
<keyword evidence="2" id="KW-1185">Reference proteome</keyword>
<organism evidence="1 2">
    <name type="scientific">Rhodanobacter thiooxydans</name>
    <dbReference type="NCBI Taxonomy" id="416169"/>
    <lineage>
        <taxon>Bacteria</taxon>
        <taxon>Pseudomonadati</taxon>
        <taxon>Pseudomonadota</taxon>
        <taxon>Gammaproteobacteria</taxon>
        <taxon>Lysobacterales</taxon>
        <taxon>Rhodanobacteraceae</taxon>
        <taxon>Rhodanobacter</taxon>
    </lineage>
</organism>
<sequence>MLELTQHPDRQPQCMGAGFQIQAMGFTRRMQATAETHRVRVCRRYIQVRQMDTEQPWLT</sequence>
<comment type="caution">
    <text evidence="1">The sequence shown here is derived from an EMBL/GenBank/DDBJ whole genome shotgun (WGS) entry which is preliminary data.</text>
</comment>
<dbReference type="AlphaFoldDB" id="A0A154QEF3"/>